<keyword evidence="2 8" id="KW-0732">Signal</keyword>
<feature type="compositionally biased region" description="Low complexity" evidence="9">
    <location>
        <begin position="31"/>
        <end position="46"/>
    </location>
</feature>
<evidence type="ECO:0000256" key="2">
    <source>
        <dbReference type="ARBA" id="ARBA00022729"/>
    </source>
</evidence>
<dbReference type="InterPro" id="IPR036737">
    <property type="entry name" value="OmpA-like_sf"/>
</dbReference>
<dbReference type="InterPro" id="IPR050330">
    <property type="entry name" value="Bact_OuterMem_StrucFunc"/>
</dbReference>
<comment type="similarity">
    <text evidence="8">Belongs to the Pal lipoprotein family.</text>
</comment>
<dbReference type="PANTHER" id="PTHR30329">
    <property type="entry name" value="STATOR ELEMENT OF FLAGELLAR MOTOR COMPLEX"/>
    <property type="match status" value="1"/>
</dbReference>
<dbReference type="GO" id="GO:0051301">
    <property type="term" value="P:cell division"/>
    <property type="evidence" value="ECO:0007669"/>
    <property type="project" value="UniProtKB-UniRule"/>
</dbReference>
<sequence length="190" mass="20977">MRSFINPFLAVILAGLLAACSSTPTEEDTSSTDTMGQNTQTTPTTPVERPKPSKPETSSIPLTAENFHNHPSNYDGTTDTRVIYFAFDSNTVPAAAFETLRAHAKYLKENPNAKVRLEGHADERGTREYNVALSERRSEAVQKFLRVQGVSASQLETVAYGEEKPAAFGHTEMDWAKNRRVVLNYTAGRP</sequence>
<protein>
    <recommendedName>
        <fullName evidence="8">Peptidoglycan-associated lipoprotein</fullName>
        <shortName evidence="8">PAL</shortName>
    </recommendedName>
</protein>
<dbReference type="InterPro" id="IPR006665">
    <property type="entry name" value="OmpA-like"/>
</dbReference>
<dbReference type="Pfam" id="PF00691">
    <property type="entry name" value="OmpA"/>
    <property type="match status" value="1"/>
</dbReference>
<evidence type="ECO:0000313" key="13">
    <source>
        <dbReference type="Proteomes" id="UP001108027"/>
    </source>
</evidence>
<dbReference type="CDD" id="cd07185">
    <property type="entry name" value="OmpA_C-like"/>
    <property type="match status" value="1"/>
</dbReference>
<dbReference type="PROSITE" id="PS51257">
    <property type="entry name" value="PROKAR_LIPOPROTEIN"/>
    <property type="match status" value="1"/>
</dbReference>
<proteinExistence type="inferred from homology"/>
<evidence type="ECO:0000313" key="12">
    <source>
        <dbReference type="EMBL" id="MCC4308668.1"/>
    </source>
</evidence>
<dbReference type="PRINTS" id="PR01021">
    <property type="entry name" value="OMPADOMAIN"/>
</dbReference>
<keyword evidence="7 8" id="KW-0131">Cell cycle</keyword>
<gene>
    <name evidence="8 12" type="primary">pal</name>
    <name evidence="12" type="ORF">LL252_08795</name>
</gene>
<accession>A0A9Q3UPE5</accession>
<dbReference type="Gene3D" id="3.30.1330.60">
    <property type="entry name" value="OmpA-like domain"/>
    <property type="match status" value="1"/>
</dbReference>
<keyword evidence="1 8" id="KW-0132">Cell division</keyword>
<dbReference type="InterPro" id="IPR014169">
    <property type="entry name" value="Pal_lipo_C"/>
</dbReference>
<evidence type="ECO:0000256" key="1">
    <source>
        <dbReference type="ARBA" id="ARBA00022618"/>
    </source>
</evidence>
<feature type="chain" id="PRO_5040428940" description="Peptidoglycan-associated lipoprotein" evidence="10">
    <location>
        <begin position="19"/>
        <end position="190"/>
    </location>
</feature>
<name>A0A9Q3UPE5_9GAMM</name>
<evidence type="ECO:0000256" key="4">
    <source>
        <dbReference type="ARBA" id="ARBA00023139"/>
    </source>
</evidence>
<dbReference type="PANTHER" id="PTHR30329:SF21">
    <property type="entry name" value="LIPOPROTEIN YIAD-RELATED"/>
    <property type="match status" value="1"/>
</dbReference>
<comment type="caution">
    <text evidence="12">The sequence shown here is derived from an EMBL/GenBank/DDBJ whole genome shotgun (WGS) entry which is preliminary data.</text>
</comment>
<dbReference type="Proteomes" id="UP001108027">
    <property type="component" value="Unassembled WGS sequence"/>
</dbReference>
<dbReference type="EMBL" id="JAJGNA010000008">
    <property type="protein sequence ID" value="MCC4308668.1"/>
    <property type="molecule type" value="Genomic_DNA"/>
</dbReference>
<dbReference type="AlphaFoldDB" id="A0A9Q3UPE5"/>
<feature type="domain" description="OmpA-like" evidence="11">
    <location>
        <begin position="72"/>
        <end position="189"/>
    </location>
</feature>
<evidence type="ECO:0000256" key="3">
    <source>
        <dbReference type="ARBA" id="ARBA00023136"/>
    </source>
</evidence>
<keyword evidence="13" id="KW-1185">Reference proteome</keyword>
<evidence type="ECO:0000256" key="5">
    <source>
        <dbReference type="ARBA" id="ARBA00023237"/>
    </source>
</evidence>
<reference evidence="12" key="1">
    <citation type="submission" date="2021-10" db="EMBL/GenBank/DDBJ databases">
        <title>The diversity and Nitrogen Metabolism of Culturable Nitrate-Utilizing Bacteria Within the Oxygen Minimum Zone of the Changjiang (Yangtze River)Estuary.</title>
        <authorList>
            <person name="Zhang D."/>
            <person name="Zheng J."/>
            <person name="Liu S."/>
            <person name="He W."/>
        </authorList>
    </citation>
    <scope>NUCLEOTIDE SEQUENCE</scope>
    <source>
        <strain evidence="12">FXH-223</strain>
    </source>
</reference>
<dbReference type="GO" id="GO:0009279">
    <property type="term" value="C:cell outer membrane"/>
    <property type="evidence" value="ECO:0007669"/>
    <property type="project" value="UniProtKB-SubCell"/>
</dbReference>
<keyword evidence="5 8" id="KW-0998">Cell outer membrane</keyword>
<keyword evidence="3 8" id="KW-0472">Membrane</keyword>
<evidence type="ECO:0000256" key="9">
    <source>
        <dbReference type="SAM" id="MobiDB-lite"/>
    </source>
</evidence>
<organism evidence="12 13">
    <name type="scientific">Alloalcanivorax marinus</name>
    <dbReference type="NCBI Taxonomy" id="1177169"/>
    <lineage>
        <taxon>Bacteria</taxon>
        <taxon>Pseudomonadati</taxon>
        <taxon>Pseudomonadota</taxon>
        <taxon>Gammaproteobacteria</taxon>
        <taxon>Oceanospirillales</taxon>
        <taxon>Alcanivoracaceae</taxon>
        <taxon>Alloalcanivorax</taxon>
    </lineage>
</organism>
<dbReference type="InterPro" id="IPR006664">
    <property type="entry name" value="OMP_bac"/>
</dbReference>
<evidence type="ECO:0000256" key="6">
    <source>
        <dbReference type="ARBA" id="ARBA00023288"/>
    </source>
</evidence>
<dbReference type="PROSITE" id="PS51123">
    <property type="entry name" value="OMPA_2"/>
    <property type="match status" value="1"/>
</dbReference>
<dbReference type="NCBIfam" id="TIGR02802">
    <property type="entry name" value="Pal_lipo"/>
    <property type="match status" value="1"/>
</dbReference>
<keyword evidence="6 8" id="KW-0449">Lipoprotein</keyword>
<comment type="function">
    <text evidence="8">Part of the Tol-Pal system, which plays a role in outer membrane invagination during cell division and is important for maintaining outer membrane integrity.</text>
</comment>
<feature type="signal peptide" evidence="10">
    <location>
        <begin position="1"/>
        <end position="18"/>
    </location>
</feature>
<dbReference type="SUPFAM" id="SSF103088">
    <property type="entry name" value="OmpA-like"/>
    <property type="match status" value="1"/>
</dbReference>
<evidence type="ECO:0000259" key="11">
    <source>
        <dbReference type="PROSITE" id="PS51123"/>
    </source>
</evidence>
<feature type="region of interest" description="Disordered" evidence="9">
    <location>
        <begin position="23"/>
        <end position="74"/>
    </location>
</feature>
<evidence type="ECO:0000256" key="7">
    <source>
        <dbReference type="ARBA" id="ARBA00023306"/>
    </source>
</evidence>
<evidence type="ECO:0000256" key="8">
    <source>
        <dbReference type="HAMAP-Rule" id="MF_02204"/>
    </source>
</evidence>
<dbReference type="HAMAP" id="MF_02204">
    <property type="entry name" value="Pal"/>
    <property type="match status" value="1"/>
</dbReference>
<comment type="subunit">
    <text evidence="8">The Tol-Pal system is composed of five core proteins: the inner membrane proteins TolA, TolQ and TolR, the periplasmic protein TolB and the outer membrane protein Pal. They form a network linking the inner and outer membranes and the peptidoglycan layer.</text>
</comment>
<dbReference type="RefSeq" id="WP_204429113.1">
    <property type="nucleotide sequence ID" value="NZ_ARXL01000034.1"/>
</dbReference>
<comment type="subcellular location">
    <subcellularLocation>
        <location evidence="8">Cell outer membrane</location>
        <topology evidence="8">Lipid-anchor</topology>
    </subcellularLocation>
</comment>
<evidence type="ECO:0000256" key="10">
    <source>
        <dbReference type="SAM" id="SignalP"/>
    </source>
</evidence>
<keyword evidence="4 8" id="KW-0564">Palmitate</keyword>
<dbReference type="InterPro" id="IPR039001">
    <property type="entry name" value="Pal"/>
</dbReference>